<dbReference type="InterPro" id="IPR001245">
    <property type="entry name" value="Ser-Thr/Tyr_kinase_cat_dom"/>
</dbReference>
<feature type="compositionally biased region" description="Polar residues" evidence="1">
    <location>
        <begin position="77"/>
        <end position="90"/>
    </location>
</feature>
<feature type="domain" description="Protein kinase" evidence="2">
    <location>
        <begin position="1"/>
        <end position="261"/>
    </location>
</feature>
<dbReference type="InterPro" id="IPR011009">
    <property type="entry name" value="Kinase-like_dom_sf"/>
</dbReference>
<sequence>MGNLEVYHHERFQGVSCTASDQARLKCMQENALLTSFEMHAGERVARTSEEQTPGDKVAKLADFGLVAFVRKESTHKTLPTASMQSTSQQEEQREPHECAQAAMQRMGTSERSSRHEQLSSSLEQLTSSFEQLTSLGRASPKKKGASSEAGISSRLRSSTLNPPKQLSSQTGSFMYMVDVFSFGVMMYELFHRYVMVWAITNAGTEEEAAGYARQISKGYRPPIGEKWPPDFRKLLTSCMAQSAKDRPAMSEVDERLKVMLQQGSLDDVPTSSGPSCCVVS</sequence>
<dbReference type="Gene3D" id="1.10.510.10">
    <property type="entry name" value="Transferase(Phosphotransferase) domain 1"/>
    <property type="match status" value="1"/>
</dbReference>
<keyword evidence="4" id="KW-1185">Reference proteome</keyword>
<dbReference type="Pfam" id="PF07714">
    <property type="entry name" value="PK_Tyr_Ser-Thr"/>
    <property type="match status" value="1"/>
</dbReference>
<organism evidence="3 4">
    <name type="scientific">Dunaliella salina</name>
    <name type="common">Green alga</name>
    <name type="synonym">Protococcus salinus</name>
    <dbReference type="NCBI Taxonomy" id="3046"/>
    <lineage>
        <taxon>Eukaryota</taxon>
        <taxon>Viridiplantae</taxon>
        <taxon>Chlorophyta</taxon>
        <taxon>core chlorophytes</taxon>
        <taxon>Chlorophyceae</taxon>
        <taxon>CS clade</taxon>
        <taxon>Chlamydomonadales</taxon>
        <taxon>Dunaliellaceae</taxon>
        <taxon>Dunaliella</taxon>
    </lineage>
</organism>
<dbReference type="PANTHER" id="PTHR44329:SF289">
    <property type="entry name" value="SERINE_THREONINE-PROTEIN KINASE VIK"/>
    <property type="match status" value="1"/>
</dbReference>
<feature type="region of interest" description="Disordered" evidence="1">
    <location>
        <begin position="76"/>
        <end position="124"/>
    </location>
</feature>
<comment type="caution">
    <text evidence="3">The sequence shown here is derived from an EMBL/GenBank/DDBJ whole genome shotgun (WGS) entry which is preliminary data.</text>
</comment>
<accession>A0ABQ7H3S8</accession>
<evidence type="ECO:0000313" key="4">
    <source>
        <dbReference type="Proteomes" id="UP000815325"/>
    </source>
</evidence>
<name>A0ABQ7H3S8_DUNSA</name>
<reference evidence="3" key="1">
    <citation type="submission" date="2017-08" db="EMBL/GenBank/DDBJ databases">
        <authorList>
            <person name="Polle J.E."/>
            <person name="Barry K."/>
            <person name="Cushman J."/>
            <person name="Schmutz J."/>
            <person name="Tran D."/>
            <person name="Hathwaick L.T."/>
            <person name="Yim W.C."/>
            <person name="Jenkins J."/>
            <person name="Mckie-Krisberg Z.M."/>
            <person name="Prochnik S."/>
            <person name="Lindquist E."/>
            <person name="Dockter R.B."/>
            <person name="Adam C."/>
            <person name="Molina H."/>
            <person name="Bunkerborg J."/>
            <person name="Jin E."/>
            <person name="Buchheim M."/>
            <person name="Magnuson J."/>
        </authorList>
    </citation>
    <scope>NUCLEOTIDE SEQUENCE</scope>
    <source>
        <strain evidence="3">CCAP 19/18</strain>
    </source>
</reference>
<dbReference type="SUPFAM" id="SSF56112">
    <property type="entry name" value="Protein kinase-like (PK-like)"/>
    <property type="match status" value="1"/>
</dbReference>
<evidence type="ECO:0000259" key="2">
    <source>
        <dbReference type="PROSITE" id="PS50011"/>
    </source>
</evidence>
<dbReference type="PANTHER" id="PTHR44329">
    <property type="entry name" value="SERINE/THREONINE-PROTEIN KINASE TNNI3K-RELATED"/>
    <property type="match status" value="1"/>
</dbReference>
<evidence type="ECO:0000256" key="1">
    <source>
        <dbReference type="SAM" id="MobiDB-lite"/>
    </source>
</evidence>
<dbReference type="PROSITE" id="PS50011">
    <property type="entry name" value="PROTEIN_KINASE_DOM"/>
    <property type="match status" value="1"/>
</dbReference>
<dbReference type="EMBL" id="MU069483">
    <property type="protein sequence ID" value="KAF5841506.1"/>
    <property type="molecule type" value="Genomic_DNA"/>
</dbReference>
<evidence type="ECO:0000313" key="3">
    <source>
        <dbReference type="EMBL" id="KAF5841506.1"/>
    </source>
</evidence>
<dbReference type="Proteomes" id="UP000815325">
    <property type="component" value="Unassembled WGS sequence"/>
</dbReference>
<feature type="compositionally biased region" description="Polar residues" evidence="1">
    <location>
        <begin position="155"/>
        <end position="168"/>
    </location>
</feature>
<dbReference type="InterPro" id="IPR051681">
    <property type="entry name" value="Ser/Thr_Kinases-Pseudokinases"/>
</dbReference>
<dbReference type="InterPro" id="IPR000719">
    <property type="entry name" value="Prot_kinase_dom"/>
</dbReference>
<feature type="region of interest" description="Disordered" evidence="1">
    <location>
        <begin position="136"/>
        <end position="168"/>
    </location>
</feature>
<proteinExistence type="predicted"/>
<gene>
    <name evidence="3" type="ORF">DUNSADRAFT_12434</name>
</gene>
<protein>
    <recommendedName>
        <fullName evidence="2">Protein kinase domain-containing protein</fullName>
    </recommendedName>
</protein>